<keyword evidence="3" id="KW-1185">Reference proteome</keyword>
<dbReference type="PANTHER" id="PTHR13355:SF11">
    <property type="entry name" value="GLUCOSAMINE 6-PHOSPHATE N-ACETYLTRANSFERASE"/>
    <property type="match status" value="1"/>
</dbReference>
<dbReference type="RefSeq" id="WP_390195950.1">
    <property type="nucleotide sequence ID" value="NZ_JBHSDV010000001.1"/>
</dbReference>
<feature type="domain" description="N-acetyltransferase" evidence="1">
    <location>
        <begin position="1"/>
        <end position="141"/>
    </location>
</feature>
<dbReference type="SUPFAM" id="SSF55729">
    <property type="entry name" value="Acyl-CoA N-acyltransferases (Nat)"/>
    <property type="match status" value="1"/>
</dbReference>
<evidence type="ECO:0000313" key="3">
    <source>
        <dbReference type="Proteomes" id="UP001595880"/>
    </source>
</evidence>
<dbReference type="Pfam" id="PF13673">
    <property type="entry name" value="Acetyltransf_10"/>
    <property type="match status" value="1"/>
</dbReference>
<dbReference type="Gene3D" id="3.40.630.30">
    <property type="match status" value="1"/>
</dbReference>
<dbReference type="CDD" id="cd04301">
    <property type="entry name" value="NAT_SF"/>
    <property type="match status" value="1"/>
</dbReference>
<comment type="caution">
    <text evidence="2">The sequence shown here is derived from an EMBL/GenBank/DDBJ whole genome shotgun (WGS) entry which is preliminary data.</text>
</comment>
<accession>A0ABV8VQZ0</accession>
<dbReference type="Proteomes" id="UP001595880">
    <property type="component" value="Unassembled WGS sequence"/>
</dbReference>
<gene>
    <name evidence="2" type="ORF">ACFOZ1_03565</name>
</gene>
<evidence type="ECO:0000259" key="1">
    <source>
        <dbReference type="PROSITE" id="PS51186"/>
    </source>
</evidence>
<sequence>MKLYVVENDKQLEDAFQVRREVFVKEQGVPIELEIDDKEQDATHFIGYVEDKPIAASRVRFGDDYVKLERICIMKSVRGKHFGKDLVLFMESYAKEKNITKSKLHAQVYAIPFYEKLGYVVTSGEFDDAGIPHVSMKKEFN</sequence>
<dbReference type="InterPro" id="IPR039143">
    <property type="entry name" value="GNPNAT1-like"/>
</dbReference>
<reference evidence="3" key="1">
    <citation type="journal article" date="2019" name="Int. J. Syst. Evol. Microbiol.">
        <title>The Global Catalogue of Microorganisms (GCM) 10K type strain sequencing project: providing services to taxonomists for standard genome sequencing and annotation.</title>
        <authorList>
            <consortium name="The Broad Institute Genomics Platform"/>
            <consortium name="The Broad Institute Genome Sequencing Center for Infectious Disease"/>
            <person name="Wu L."/>
            <person name="Ma J."/>
        </authorList>
    </citation>
    <scope>NUCLEOTIDE SEQUENCE [LARGE SCALE GENOMIC DNA]</scope>
    <source>
        <strain evidence="3">KACC 14058</strain>
    </source>
</reference>
<organism evidence="2 3">
    <name type="scientific">Gracilibacillus marinus</name>
    <dbReference type="NCBI Taxonomy" id="630535"/>
    <lineage>
        <taxon>Bacteria</taxon>
        <taxon>Bacillati</taxon>
        <taxon>Bacillota</taxon>
        <taxon>Bacilli</taxon>
        <taxon>Bacillales</taxon>
        <taxon>Bacillaceae</taxon>
        <taxon>Gracilibacillus</taxon>
    </lineage>
</organism>
<dbReference type="InterPro" id="IPR000182">
    <property type="entry name" value="GNAT_dom"/>
</dbReference>
<dbReference type="PANTHER" id="PTHR13355">
    <property type="entry name" value="GLUCOSAMINE 6-PHOSPHATE N-ACETYLTRANSFERASE"/>
    <property type="match status" value="1"/>
</dbReference>
<dbReference type="InterPro" id="IPR016181">
    <property type="entry name" value="Acyl_CoA_acyltransferase"/>
</dbReference>
<dbReference type="EMBL" id="JBHSDV010000001">
    <property type="protein sequence ID" value="MFC4386882.1"/>
    <property type="molecule type" value="Genomic_DNA"/>
</dbReference>
<dbReference type="PROSITE" id="PS51186">
    <property type="entry name" value="GNAT"/>
    <property type="match status" value="1"/>
</dbReference>
<proteinExistence type="predicted"/>
<name>A0ABV8VQZ0_9BACI</name>
<evidence type="ECO:0000313" key="2">
    <source>
        <dbReference type="EMBL" id="MFC4386882.1"/>
    </source>
</evidence>
<protein>
    <submittedName>
        <fullName evidence="2">GNAT family N-acetyltransferase</fullName>
    </submittedName>
</protein>